<dbReference type="PANTHER" id="PTHR35561:SF1">
    <property type="entry name" value="RNA 2',3'-CYCLIC PHOSPHODIESTERASE"/>
    <property type="match status" value="1"/>
</dbReference>
<comment type="function">
    <text evidence="2">Hydrolyzes RNA 2',3'-cyclic phosphodiester to an RNA 2'-phosphomonoester.</text>
</comment>
<feature type="active site" description="Proton acceptor" evidence="2">
    <location>
        <position position="128"/>
    </location>
</feature>
<comment type="caution">
    <text evidence="3">The sequence shown here is derived from an EMBL/GenBank/DDBJ whole genome shotgun (WGS) entry which is preliminary data.</text>
</comment>
<comment type="similarity">
    <text evidence="2">Belongs to the 2H phosphoesterase superfamily. ThpR family.</text>
</comment>
<evidence type="ECO:0000256" key="2">
    <source>
        <dbReference type="HAMAP-Rule" id="MF_01940"/>
    </source>
</evidence>
<keyword evidence="1 2" id="KW-0378">Hydrolase</keyword>
<dbReference type="GeneID" id="73902819"/>
<evidence type="ECO:0000313" key="4">
    <source>
        <dbReference type="Proteomes" id="UP001595846"/>
    </source>
</evidence>
<feature type="short sequence motif" description="HXTX 1" evidence="2">
    <location>
        <begin position="39"/>
        <end position="42"/>
    </location>
</feature>
<protein>
    <recommendedName>
        <fullName evidence="2">RNA 2',3'-cyclic phosphodiesterase</fullName>
        <shortName evidence="2">RNA 2',3'-CPDase</shortName>
        <ecNumber evidence="2">3.1.4.58</ecNumber>
    </recommendedName>
</protein>
<dbReference type="AlphaFoldDB" id="A0ABD5NK48"/>
<organism evidence="3 4">
    <name type="scientific">Halovivax cerinus</name>
    <dbReference type="NCBI Taxonomy" id="1487865"/>
    <lineage>
        <taxon>Archaea</taxon>
        <taxon>Methanobacteriati</taxon>
        <taxon>Methanobacteriota</taxon>
        <taxon>Stenosarchaea group</taxon>
        <taxon>Halobacteria</taxon>
        <taxon>Halobacteriales</taxon>
        <taxon>Natrialbaceae</taxon>
        <taxon>Halovivax</taxon>
    </lineage>
</organism>
<name>A0ABD5NK48_9EURY</name>
<dbReference type="Pfam" id="PF13563">
    <property type="entry name" value="2_5_RNA_ligase2"/>
    <property type="match status" value="1"/>
</dbReference>
<feature type="active site" description="Proton donor" evidence="2">
    <location>
        <position position="39"/>
    </location>
</feature>
<evidence type="ECO:0000313" key="3">
    <source>
        <dbReference type="EMBL" id="MFC3957457.1"/>
    </source>
</evidence>
<reference evidence="3 4" key="1">
    <citation type="journal article" date="2019" name="Int. J. Syst. Evol. Microbiol.">
        <title>The Global Catalogue of Microorganisms (GCM) 10K type strain sequencing project: providing services to taxonomists for standard genome sequencing and annotation.</title>
        <authorList>
            <consortium name="The Broad Institute Genomics Platform"/>
            <consortium name="The Broad Institute Genome Sequencing Center for Infectious Disease"/>
            <person name="Wu L."/>
            <person name="Ma J."/>
        </authorList>
    </citation>
    <scope>NUCLEOTIDE SEQUENCE [LARGE SCALE GENOMIC DNA]</scope>
    <source>
        <strain evidence="3 4">IBRC-M 10256</strain>
    </source>
</reference>
<dbReference type="InterPro" id="IPR009097">
    <property type="entry name" value="Cyclic_Pdiesterase"/>
</dbReference>
<dbReference type="NCBIfam" id="TIGR02258">
    <property type="entry name" value="2_5_ligase"/>
    <property type="match status" value="1"/>
</dbReference>
<dbReference type="HAMAP" id="MF_01940">
    <property type="entry name" value="RNA_CPDase"/>
    <property type="match status" value="1"/>
</dbReference>
<proteinExistence type="inferred from homology"/>
<keyword evidence="4" id="KW-1185">Reference proteome</keyword>
<accession>A0ABD5NK48</accession>
<feature type="short sequence motif" description="HXTX 2" evidence="2">
    <location>
        <begin position="128"/>
        <end position="131"/>
    </location>
</feature>
<gene>
    <name evidence="3" type="primary">thpR</name>
    <name evidence="3" type="ORF">ACFOUR_03585</name>
</gene>
<evidence type="ECO:0000256" key="1">
    <source>
        <dbReference type="ARBA" id="ARBA00022801"/>
    </source>
</evidence>
<dbReference type="EMBL" id="JBHSAQ010000002">
    <property type="protein sequence ID" value="MFC3957457.1"/>
    <property type="molecule type" value="Genomic_DNA"/>
</dbReference>
<dbReference type="EC" id="3.1.4.58" evidence="2"/>
<sequence>MRLFVSVDLPDALAPAVADVQDAFADASGLSVTDPAQAHLTLKFLGEVDRNRVPEIEGALRAAVEESGVTPFPVTYGGLGVFPDLSYISVLWLGVESGGAELTRLHEAIEARTTALGFDPEAHDFTPHVTLARMDHAGGKELVQDLVTDWEPIDSDALAAQHPGERGPVVGETTIEAVRLTESTLGPGGPTYETVSSLPLG</sequence>
<dbReference type="GO" id="GO:0008664">
    <property type="term" value="F:RNA 2',3'-cyclic 3'-phosphodiesterase activity"/>
    <property type="evidence" value="ECO:0007669"/>
    <property type="project" value="UniProtKB-EC"/>
</dbReference>
<dbReference type="PANTHER" id="PTHR35561">
    <property type="entry name" value="RNA 2',3'-CYCLIC PHOSPHODIESTERASE"/>
    <property type="match status" value="1"/>
</dbReference>
<dbReference type="RefSeq" id="WP_256533687.1">
    <property type="nucleotide sequence ID" value="NZ_CP101824.1"/>
</dbReference>
<dbReference type="Gene3D" id="3.90.1140.10">
    <property type="entry name" value="Cyclic phosphodiesterase"/>
    <property type="match status" value="1"/>
</dbReference>
<comment type="catalytic activity">
    <reaction evidence="2">
        <text>a 3'-end 2',3'-cyclophospho-ribonucleotide-RNA + H2O = a 3'-end 2'-phospho-ribonucleotide-RNA + H(+)</text>
        <dbReference type="Rhea" id="RHEA:11828"/>
        <dbReference type="Rhea" id="RHEA-COMP:10464"/>
        <dbReference type="Rhea" id="RHEA-COMP:17353"/>
        <dbReference type="ChEBI" id="CHEBI:15377"/>
        <dbReference type="ChEBI" id="CHEBI:15378"/>
        <dbReference type="ChEBI" id="CHEBI:83064"/>
        <dbReference type="ChEBI" id="CHEBI:173113"/>
        <dbReference type="EC" id="3.1.4.58"/>
    </reaction>
</comment>
<dbReference type="Proteomes" id="UP001595846">
    <property type="component" value="Unassembled WGS sequence"/>
</dbReference>
<dbReference type="InterPro" id="IPR004175">
    <property type="entry name" value="RNA_CPDase"/>
</dbReference>
<dbReference type="SUPFAM" id="SSF55144">
    <property type="entry name" value="LigT-like"/>
    <property type="match status" value="1"/>
</dbReference>